<dbReference type="AlphaFoldDB" id="A0A9W9R3L9"/>
<protein>
    <recommendedName>
        <fullName evidence="3">X-Pro dipeptidyl-peptidase</fullName>
    </recommendedName>
</protein>
<accession>A0A9W9R3L9</accession>
<comment type="caution">
    <text evidence="1">The sequence shown here is derived from an EMBL/GenBank/DDBJ whole genome shotgun (WGS) entry which is preliminary data.</text>
</comment>
<sequence>MVSDTSPRGIAIKHAQVDTMRNRIERVTEDLKDLNAFYPMRISARRTRKLKEYLTSELESLQSQPFDRYDQQGKVDYLLLRNFLERQLRDLQLDYKQNQKSAPLLLFADGLLELCEARTKAEPIMPQSAAQKLFEAHAEIKSVIDRVERKPNDIHIEKTSAFRAAQDIDSLQASLKEWFDFYSGYDPMFDWWVAQPYGVVDKSLKETSEIIRNILVGIDSEKKDAIVGNPIGLDGLLSEISAESIAYTPEELISIGEKEFKWCIDQLKKASRTMGFKDDWKKALEEVKEDVVEPGKQTELVRDLAREAISFVEENQLVTVPTIAKENWQMFMMSPERQKVNPFFLGGESIIVSYPTGEMDHEAKLMSMRGNNIHFSRATVFHEMIPGHHLQMHVIARSRPYRRLFDTPFWIEGWALYWEFVLWNDDRFSKTPQNRIGMLFWRLHRCARIIFSIKFHLGQMSPQECIDLLIDEVGHERATAEGEVRRSLDGDYSPLYQAGYMLGALQIYSLRKEVVETGQMTEKDFHDRFLRENCMPIELMRALIQDQPLSYNHAPSWKFYSF</sequence>
<evidence type="ECO:0008006" key="3">
    <source>
        <dbReference type="Google" id="ProtNLM"/>
    </source>
</evidence>
<gene>
    <name evidence="1" type="ORF">N7452_000533</name>
</gene>
<dbReference type="Pfam" id="PF05960">
    <property type="entry name" value="DUF885"/>
    <property type="match status" value="1"/>
</dbReference>
<reference evidence="1" key="2">
    <citation type="journal article" date="2023" name="IMA Fungus">
        <title>Comparative genomic study of the Penicillium genus elucidates a diverse pangenome and 15 lateral gene transfer events.</title>
        <authorList>
            <person name="Petersen C."/>
            <person name="Sorensen T."/>
            <person name="Nielsen M.R."/>
            <person name="Sondergaard T.E."/>
            <person name="Sorensen J.L."/>
            <person name="Fitzpatrick D.A."/>
            <person name="Frisvad J.C."/>
            <person name="Nielsen K.L."/>
        </authorList>
    </citation>
    <scope>NUCLEOTIDE SEQUENCE</scope>
    <source>
        <strain evidence="1">IBT 35673</strain>
    </source>
</reference>
<evidence type="ECO:0000313" key="2">
    <source>
        <dbReference type="Proteomes" id="UP001147695"/>
    </source>
</evidence>
<reference evidence="1" key="1">
    <citation type="submission" date="2022-12" db="EMBL/GenBank/DDBJ databases">
        <authorList>
            <person name="Petersen C."/>
        </authorList>
    </citation>
    <scope>NUCLEOTIDE SEQUENCE</scope>
    <source>
        <strain evidence="1">IBT 35673</strain>
    </source>
</reference>
<name>A0A9W9R3L9_PENBR</name>
<evidence type="ECO:0000313" key="1">
    <source>
        <dbReference type="EMBL" id="KAJ5351559.1"/>
    </source>
</evidence>
<dbReference type="Proteomes" id="UP001147695">
    <property type="component" value="Unassembled WGS sequence"/>
</dbReference>
<organism evidence="1 2">
    <name type="scientific">Penicillium brevicompactum</name>
    <dbReference type="NCBI Taxonomy" id="5074"/>
    <lineage>
        <taxon>Eukaryota</taxon>
        <taxon>Fungi</taxon>
        <taxon>Dikarya</taxon>
        <taxon>Ascomycota</taxon>
        <taxon>Pezizomycotina</taxon>
        <taxon>Eurotiomycetes</taxon>
        <taxon>Eurotiomycetidae</taxon>
        <taxon>Eurotiales</taxon>
        <taxon>Aspergillaceae</taxon>
        <taxon>Penicillium</taxon>
    </lineage>
</organism>
<dbReference type="InterPro" id="IPR010281">
    <property type="entry name" value="DUF885"/>
</dbReference>
<dbReference type="PANTHER" id="PTHR33361">
    <property type="entry name" value="GLR0591 PROTEIN"/>
    <property type="match status" value="1"/>
</dbReference>
<dbReference type="PANTHER" id="PTHR33361:SF15">
    <property type="entry name" value="DUF885 FAMILY LIPOPROTEIN"/>
    <property type="match status" value="1"/>
</dbReference>
<dbReference type="EMBL" id="JAPZBQ010000001">
    <property type="protein sequence ID" value="KAJ5351559.1"/>
    <property type="molecule type" value="Genomic_DNA"/>
</dbReference>
<proteinExistence type="predicted"/>